<dbReference type="KEGG" id="piv:NCTC13079_01087"/>
<dbReference type="InterPro" id="IPR009296">
    <property type="entry name" value="DUF951"/>
</dbReference>
<dbReference type="RefSeq" id="WP_126465652.1">
    <property type="nucleotide sequence ID" value="NZ_JAUSWF010000003.1"/>
</dbReference>
<protein>
    <submittedName>
        <fullName evidence="1">Bacterial protein of uncharacterized function (DUF951)</fullName>
    </submittedName>
</protein>
<dbReference type="Pfam" id="PF06107">
    <property type="entry name" value="DUF951"/>
    <property type="match status" value="1"/>
</dbReference>
<keyword evidence="2" id="KW-1185">Reference proteome</keyword>
<evidence type="ECO:0000313" key="2">
    <source>
        <dbReference type="Proteomes" id="UP000269544"/>
    </source>
</evidence>
<reference evidence="1 2" key="1">
    <citation type="submission" date="2018-12" db="EMBL/GenBank/DDBJ databases">
        <authorList>
            <consortium name="Pathogen Informatics"/>
        </authorList>
    </citation>
    <scope>NUCLEOTIDE SEQUENCE [LARGE SCALE GENOMIC DNA]</scope>
    <source>
        <strain evidence="1 2">NCTC13079</strain>
    </source>
</reference>
<sequence>MNRLFYREGDVVTLKKSHACGENLWRILRTGVDIKLECMGCDRTIWMTRMEFEKRVRKIREGDKMVSIVHHRPNEEEE</sequence>
<organism evidence="1 2">
    <name type="scientific">Aedoeadaptatus ivorii</name>
    <dbReference type="NCBI Taxonomy" id="54006"/>
    <lineage>
        <taxon>Bacteria</taxon>
        <taxon>Bacillati</taxon>
        <taxon>Bacillota</taxon>
        <taxon>Tissierellia</taxon>
        <taxon>Tissierellales</taxon>
        <taxon>Peptoniphilaceae</taxon>
        <taxon>Aedoeadaptatus</taxon>
    </lineage>
</organism>
<dbReference type="PANTHER" id="PTHR38455:SF1">
    <property type="entry name" value="DUF951 DOMAIN-CONTAINING PROTEIN"/>
    <property type="match status" value="1"/>
</dbReference>
<dbReference type="AlphaFoldDB" id="A0A3S4YL62"/>
<proteinExistence type="predicted"/>
<accession>A0A3S4YL62</accession>
<dbReference type="PANTHER" id="PTHR38455">
    <property type="entry name" value="HYPOTHETICAL CYTOSOLIC PROTEIN"/>
    <property type="match status" value="1"/>
</dbReference>
<dbReference type="OrthoDB" id="9802710at2"/>
<evidence type="ECO:0000313" key="1">
    <source>
        <dbReference type="EMBL" id="VEJ35899.1"/>
    </source>
</evidence>
<dbReference type="Proteomes" id="UP000269544">
    <property type="component" value="Chromosome"/>
</dbReference>
<name>A0A3S4YL62_9FIRM</name>
<gene>
    <name evidence="1" type="ORF">NCTC13079_01087</name>
</gene>
<dbReference type="EMBL" id="LR134523">
    <property type="protein sequence ID" value="VEJ35899.1"/>
    <property type="molecule type" value="Genomic_DNA"/>
</dbReference>